<dbReference type="InterPro" id="IPR024598">
    <property type="entry name" value="SF3a60/Prp9_C"/>
</dbReference>
<dbReference type="STRING" id="109376.A0A0D3CTN0"/>
<dbReference type="GO" id="GO:0003723">
    <property type="term" value="F:RNA binding"/>
    <property type="evidence" value="ECO:0007669"/>
    <property type="project" value="InterPro"/>
</dbReference>
<reference evidence="4" key="2">
    <citation type="submission" date="2015-03" db="UniProtKB">
        <authorList>
            <consortium name="EnsemblPlants"/>
        </authorList>
    </citation>
    <scope>IDENTIFICATION</scope>
</reference>
<dbReference type="GO" id="GO:0000398">
    <property type="term" value="P:mRNA splicing, via spliceosome"/>
    <property type="evidence" value="ECO:0007669"/>
    <property type="project" value="InterPro"/>
</dbReference>
<dbReference type="EnsemblPlants" id="Bo6g067520.1">
    <property type="protein sequence ID" value="Bo6g067520.1"/>
    <property type="gene ID" value="Bo6g067520"/>
</dbReference>
<dbReference type="PANTHER" id="PTHR12786:SF7">
    <property type="entry name" value="SPLICING FACTOR SF3A60 _PRP9 SUBUNIT C-TERMINAL DOMAIN-CONTAINING PROTEIN"/>
    <property type="match status" value="1"/>
</dbReference>
<dbReference type="InterPro" id="IPR051421">
    <property type="entry name" value="RNA_Proc_DNA_Dmg_Regulator"/>
</dbReference>
<keyword evidence="5" id="KW-1185">Reference proteome</keyword>
<dbReference type="PANTHER" id="PTHR12786">
    <property type="entry name" value="SPLICING FACTOR SF3A-RELATED"/>
    <property type="match status" value="1"/>
</dbReference>
<organism evidence="4 5">
    <name type="scientific">Brassica oleracea var. oleracea</name>
    <dbReference type="NCBI Taxonomy" id="109376"/>
    <lineage>
        <taxon>Eukaryota</taxon>
        <taxon>Viridiplantae</taxon>
        <taxon>Streptophyta</taxon>
        <taxon>Embryophyta</taxon>
        <taxon>Tracheophyta</taxon>
        <taxon>Spermatophyta</taxon>
        <taxon>Magnoliopsida</taxon>
        <taxon>eudicotyledons</taxon>
        <taxon>Gunneridae</taxon>
        <taxon>Pentapetalae</taxon>
        <taxon>rosids</taxon>
        <taxon>malvids</taxon>
        <taxon>Brassicales</taxon>
        <taxon>Brassicaceae</taxon>
        <taxon>Brassiceae</taxon>
        <taxon>Brassica</taxon>
    </lineage>
</organism>
<dbReference type="Proteomes" id="UP000032141">
    <property type="component" value="Chromosome C6"/>
</dbReference>
<dbReference type="OMA" id="RVYHPHW"/>
<evidence type="ECO:0000313" key="4">
    <source>
        <dbReference type="EnsemblPlants" id="Bo6g067520.1"/>
    </source>
</evidence>
<accession>A0A0D3CTN0</accession>
<evidence type="ECO:0000259" key="3">
    <source>
        <dbReference type="Pfam" id="PF11931"/>
    </source>
</evidence>
<dbReference type="eggNOG" id="KOG2636">
    <property type="taxonomic scope" value="Eukaryota"/>
</dbReference>
<keyword evidence="2" id="KW-0539">Nucleus</keyword>
<reference evidence="4 5" key="1">
    <citation type="journal article" date="2014" name="Genome Biol.">
        <title>Transcriptome and methylome profiling reveals relics of genome dominance in the mesopolyploid Brassica oleracea.</title>
        <authorList>
            <person name="Parkin I.A."/>
            <person name="Koh C."/>
            <person name="Tang H."/>
            <person name="Robinson S.J."/>
            <person name="Kagale S."/>
            <person name="Clarke W.E."/>
            <person name="Town C.D."/>
            <person name="Nixon J."/>
            <person name="Krishnakumar V."/>
            <person name="Bidwell S.L."/>
            <person name="Denoeud F."/>
            <person name="Belcram H."/>
            <person name="Links M.G."/>
            <person name="Just J."/>
            <person name="Clarke C."/>
            <person name="Bender T."/>
            <person name="Huebert T."/>
            <person name="Mason A.S."/>
            <person name="Pires J.C."/>
            <person name="Barker G."/>
            <person name="Moore J."/>
            <person name="Walley P.G."/>
            <person name="Manoli S."/>
            <person name="Batley J."/>
            <person name="Edwards D."/>
            <person name="Nelson M.N."/>
            <person name="Wang X."/>
            <person name="Paterson A.H."/>
            <person name="King G."/>
            <person name="Bancroft I."/>
            <person name="Chalhoub B."/>
            <person name="Sharpe A.G."/>
        </authorList>
    </citation>
    <scope>NUCLEOTIDE SEQUENCE</scope>
    <source>
        <strain evidence="4 5">cv. TO1000</strain>
    </source>
</reference>
<dbReference type="Pfam" id="PF11931">
    <property type="entry name" value="SF3a60_Prp9_C"/>
    <property type="match status" value="1"/>
</dbReference>
<dbReference type="AlphaFoldDB" id="A0A0D3CTN0"/>
<evidence type="ECO:0000256" key="1">
    <source>
        <dbReference type="ARBA" id="ARBA00004123"/>
    </source>
</evidence>
<comment type="subcellular location">
    <subcellularLocation>
        <location evidence="1">Nucleus</location>
    </subcellularLocation>
</comment>
<feature type="domain" description="Splicing factor SF3a60 /Prp9 subunit C-terminal" evidence="3">
    <location>
        <begin position="166"/>
        <end position="238"/>
    </location>
</feature>
<sequence length="249" mass="29815">MMSSSVLEQTRSRHEEIERLERLIVEELRKTTEPASGMERLVKGHRVRNMVQSIMLKTKKLVETYEDKDRTMETEIAMLGETDLFYDRLEEIREYHRKLHLSGHLVDDDDDDASEDYIALVTKEVPVIAFSEEEGFEKKQGLTFKEMEEERERDQNACAKLRVYHPHWLKNLRELQREFKCEICGNRRYKGRRGFKMHFKEAQHQRGMRLLGIPSTNSLKEITTIDEAEELWRRIKRQGMCIWRPELEE</sequence>
<protein>
    <recommendedName>
        <fullName evidence="3">Splicing factor SF3a60 /Prp9 subunit C-terminal domain-containing protein</fullName>
    </recommendedName>
</protein>
<name>A0A0D3CTN0_BRAOL</name>
<dbReference type="GO" id="GO:0005681">
    <property type="term" value="C:spliceosomal complex"/>
    <property type="evidence" value="ECO:0007669"/>
    <property type="project" value="InterPro"/>
</dbReference>
<dbReference type="HOGENOM" id="CLU_1153115_0_0_1"/>
<dbReference type="Gramene" id="Bo6g067520.1">
    <property type="protein sequence ID" value="Bo6g067520.1"/>
    <property type="gene ID" value="Bo6g067520"/>
</dbReference>
<proteinExistence type="predicted"/>
<evidence type="ECO:0000313" key="5">
    <source>
        <dbReference type="Proteomes" id="UP000032141"/>
    </source>
</evidence>
<evidence type="ECO:0000256" key="2">
    <source>
        <dbReference type="ARBA" id="ARBA00023242"/>
    </source>
</evidence>